<reference evidence="1 2" key="1">
    <citation type="journal article" date="2012" name="Science">
        <title>Ecological populations of bacteria act as socially cohesive units of antibiotic production and resistance.</title>
        <authorList>
            <person name="Cordero O.X."/>
            <person name="Wildschutte H."/>
            <person name="Kirkup B."/>
            <person name="Proehl S."/>
            <person name="Ngo L."/>
            <person name="Hussain F."/>
            <person name="Le Roux F."/>
            <person name="Mincer T."/>
            <person name="Polz M.F."/>
        </authorList>
    </citation>
    <scope>NUCLEOTIDE SEQUENCE [LARGE SCALE GENOMIC DNA]</scope>
    <source>
        <strain evidence="1 2">ZF-129</strain>
    </source>
</reference>
<evidence type="ECO:0000313" key="1">
    <source>
        <dbReference type="EMBL" id="OEE34978.1"/>
    </source>
</evidence>
<protein>
    <submittedName>
        <fullName evidence="1">Uncharacterized protein</fullName>
    </submittedName>
</protein>
<gene>
    <name evidence="1" type="ORF">A1QO_06225</name>
</gene>
<dbReference type="AlphaFoldDB" id="A0A1E5BGD2"/>
<accession>A0A1E5BGD2</accession>
<proteinExistence type="predicted"/>
<dbReference type="Proteomes" id="UP000094741">
    <property type="component" value="Unassembled WGS sequence"/>
</dbReference>
<sequence length="77" mass="8596">MKQSLTVIQAKNIFPSIMKAMGINRLVAGQTTNNFIKEMQSGCTLKDCIEKLCKTPQALLYIPMISAFKEYLGVVLK</sequence>
<name>A0A1E5BGD2_9VIBR</name>
<evidence type="ECO:0000313" key="2">
    <source>
        <dbReference type="Proteomes" id="UP000094741"/>
    </source>
</evidence>
<comment type="caution">
    <text evidence="1">The sequence shown here is derived from an EMBL/GenBank/DDBJ whole genome shotgun (WGS) entry which is preliminary data.</text>
</comment>
<dbReference type="RefSeq" id="WP_017041566.1">
    <property type="nucleotide sequence ID" value="NZ_AJYQ02000082.1"/>
</dbReference>
<dbReference type="STRING" id="1187848.A1QO_06225"/>
<dbReference type="EMBL" id="AJYQ02000082">
    <property type="protein sequence ID" value="OEE34978.1"/>
    <property type="molecule type" value="Genomic_DNA"/>
</dbReference>
<organism evidence="1 2">
    <name type="scientific">Vibrio genomosp. F10 str. ZF-129</name>
    <dbReference type="NCBI Taxonomy" id="1187848"/>
    <lineage>
        <taxon>Bacteria</taxon>
        <taxon>Pseudomonadati</taxon>
        <taxon>Pseudomonadota</taxon>
        <taxon>Gammaproteobacteria</taxon>
        <taxon>Vibrionales</taxon>
        <taxon>Vibrionaceae</taxon>
        <taxon>Vibrio</taxon>
    </lineage>
</organism>